<dbReference type="Gene3D" id="1.20.5.350">
    <property type="match status" value="1"/>
</dbReference>
<feature type="region of interest" description="Disordered" evidence="4">
    <location>
        <begin position="65"/>
        <end position="120"/>
    </location>
</feature>
<dbReference type="PANTHER" id="PTHR11521">
    <property type="entry name" value="TROPONIN T"/>
    <property type="match status" value="1"/>
</dbReference>
<evidence type="ECO:0008006" key="7">
    <source>
        <dbReference type="Google" id="ProtNLM"/>
    </source>
</evidence>
<evidence type="ECO:0000256" key="2">
    <source>
        <dbReference type="ARBA" id="ARBA00008330"/>
    </source>
</evidence>
<dbReference type="Pfam" id="PF00992">
    <property type="entry name" value="Troponin"/>
    <property type="match status" value="1"/>
</dbReference>
<dbReference type="SUPFAM" id="SSF90250">
    <property type="entry name" value="Troponin coil-coiled subunits"/>
    <property type="match status" value="1"/>
</dbReference>
<evidence type="ECO:0000256" key="1">
    <source>
        <dbReference type="ARBA" id="ARBA00003363"/>
    </source>
</evidence>
<dbReference type="GO" id="GO:0045214">
    <property type="term" value="P:sarcomere organization"/>
    <property type="evidence" value="ECO:0007669"/>
    <property type="project" value="UniProtKB-ARBA"/>
</dbReference>
<dbReference type="GO" id="GO:0005523">
    <property type="term" value="F:tropomyosin binding"/>
    <property type="evidence" value="ECO:0007669"/>
    <property type="project" value="TreeGrafter"/>
</dbReference>
<dbReference type="Proteomes" id="UP001152799">
    <property type="component" value="Chromosome 3"/>
</dbReference>
<feature type="region of interest" description="Disordered" evidence="4">
    <location>
        <begin position="314"/>
        <end position="381"/>
    </location>
</feature>
<proteinExistence type="inferred from homology"/>
<organism evidence="5 6">
    <name type="scientific">Ceutorhynchus assimilis</name>
    <name type="common">cabbage seed weevil</name>
    <dbReference type="NCBI Taxonomy" id="467358"/>
    <lineage>
        <taxon>Eukaryota</taxon>
        <taxon>Metazoa</taxon>
        <taxon>Ecdysozoa</taxon>
        <taxon>Arthropoda</taxon>
        <taxon>Hexapoda</taxon>
        <taxon>Insecta</taxon>
        <taxon>Pterygota</taxon>
        <taxon>Neoptera</taxon>
        <taxon>Endopterygota</taxon>
        <taxon>Coleoptera</taxon>
        <taxon>Polyphaga</taxon>
        <taxon>Cucujiformia</taxon>
        <taxon>Curculionidae</taxon>
        <taxon>Ceutorhynchinae</taxon>
        <taxon>Ceutorhynchus</taxon>
    </lineage>
</organism>
<keyword evidence="6" id="KW-1185">Reference proteome</keyword>
<feature type="compositionally biased region" description="Basic and acidic residues" evidence="4">
    <location>
        <begin position="39"/>
        <end position="50"/>
    </location>
</feature>
<feature type="compositionally biased region" description="Polar residues" evidence="4">
    <location>
        <begin position="138"/>
        <end position="150"/>
    </location>
</feature>
<evidence type="ECO:0000313" key="5">
    <source>
        <dbReference type="EMBL" id="CAH1128650.1"/>
    </source>
</evidence>
<comment type="function">
    <text evidence="1">Troponin T is the tropomyosin-binding subunit of troponin, the thin filament regulatory complex which confers calcium-sensitivity to striated muscle actomyosin ATPase activity.</text>
</comment>
<dbReference type="InterPro" id="IPR038077">
    <property type="entry name" value="Troponin_sf"/>
</dbReference>
<comment type="similarity">
    <text evidence="2">Belongs to the troponin T family.</text>
</comment>
<dbReference type="GO" id="GO:0006936">
    <property type="term" value="P:muscle contraction"/>
    <property type="evidence" value="ECO:0007669"/>
    <property type="project" value="TreeGrafter"/>
</dbReference>
<feature type="compositionally biased region" description="Basic and acidic residues" evidence="4">
    <location>
        <begin position="166"/>
        <end position="177"/>
    </location>
</feature>
<dbReference type="EMBL" id="OU892279">
    <property type="protein sequence ID" value="CAH1128650.1"/>
    <property type="molecule type" value="Genomic_DNA"/>
</dbReference>
<feature type="compositionally biased region" description="Acidic residues" evidence="4">
    <location>
        <begin position="1"/>
        <end position="17"/>
    </location>
</feature>
<accession>A0A9P0GS58</accession>
<dbReference type="GO" id="GO:0005861">
    <property type="term" value="C:troponin complex"/>
    <property type="evidence" value="ECO:0007669"/>
    <property type="project" value="InterPro"/>
</dbReference>
<keyword evidence="3" id="KW-0514">Muscle protein</keyword>
<feature type="region of interest" description="Disordered" evidence="4">
    <location>
        <begin position="224"/>
        <end position="258"/>
    </location>
</feature>
<name>A0A9P0GS58_9CUCU</name>
<dbReference type="PANTHER" id="PTHR11521:SF1">
    <property type="entry name" value="TROPONIN T, SKELETAL MUSCLE"/>
    <property type="match status" value="1"/>
</dbReference>
<gene>
    <name evidence="5" type="ORF">CEUTPL_LOCUS7382</name>
</gene>
<sequence>MSDDEEVYSEEEEEEEVVETKTTTTTTTKVEEQPSGDPEFIKKQDQKRSDLDEQLREYIQEWRKQRAKEEDELKRLKEKQAKRKVTRAEEEKKLAERKKQEEERRQREIEEKKQKDIEEKRLRLEEAEKKRQAMLQAMNASNKKGPNFTVSKRDPNAANLSPAQVERNKTKEQLEEEKKISLSIRIKPLNIDGLSVDKLREKASELWAAIVKLETEKYDLEERQKRQDYDLKELKERQKQQLRHKALKKGLDPEALTGKYPPMIQVASKYERRVDTRSYGDKKKLFEGGYVDTVKENSEKVWKERFGQFDSRQKARLPKWFGERPGKKAGDPETPEGEEEKQVVDDDDLKEPTFEPEPEEEEEEEEIEEEEEEEDEEEEEE</sequence>
<dbReference type="AlphaFoldDB" id="A0A9P0GS58"/>
<dbReference type="InterPro" id="IPR001978">
    <property type="entry name" value="Troponin"/>
</dbReference>
<evidence type="ECO:0000256" key="3">
    <source>
        <dbReference type="ARBA" id="ARBA00023179"/>
    </source>
</evidence>
<evidence type="ECO:0000313" key="6">
    <source>
        <dbReference type="Proteomes" id="UP001152799"/>
    </source>
</evidence>
<feature type="compositionally biased region" description="Basic and acidic residues" evidence="4">
    <location>
        <begin position="86"/>
        <end position="120"/>
    </location>
</feature>
<feature type="region of interest" description="Disordered" evidence="4">
    <location>
        <begin position="138"/>
        <end position="177"/>
    </location>
</feature>
<feature type="compositionally biased region" description="Acidic residues" evidence="4">
    <location>
        <begin position="333"/>
        <end position="381"/>
    </location>
</feature>
<feature type="region of interest" description="Disordered" evidence="4">
    <location>
        <begin position="1"/>
        <end position="50"/>
    </location>
</feature>
<reference evidence="5" key="1">
    <citation type="submission" date="2022-01" db="EMBL/GenBank/DDBJ databases">
        <authorList>
            <person name="King R."/>
        </authorList>
    </citation>
    <scope>NUCLEOTIDE SEQUENCE</scope>
</reference>
<feature type="compositionally biased region" description="Basic and acidic residues" evidence="4">
    <location>
        <begin position="65"/>
        <end position="79"/>
    </location>
</feature>
<dbReference type="OrthoDB" id="330499at2759"/>
<evidence type="ECO:0000256" key="4">
    <source>
        <dbReference type="SAM" id="MobiDB-lite"/>
    </source>
</evidence>
<feature type="compositionally biased region" description="Basic and acidic residues" evidence="4">
    <location>
        <begin position="321"/>
        <end position="331"/>
    </location>
</feature>
<dbReference type="FunFam" id="1.20.5.350:FF:000003">
    <property type="entry name" value="Troponin T isoform 5"/>
    <property type="match status" value="1"/>
</dbReference>
<feature type="compositionally biased region" description="Basic and acidic residues" evidence="4">
    <location>
        <begin position="224"/>
        <end position="239"/>
    </location>
</feature>
<dbReference type="GO" id="GO:0006937">
    <property type="term" value="P:regulation of muscle contraction"/>
    <property type="evidence" value="ECO:0007669"/>
    <property type="project" value="InterPro"/>
</dbReference>
<dbReference type="InterPro" id="IPR027707">
    <property type="entry name" value="TNNT"/>
</dbReference>
<protein>
    <recommendedName>
        <fullName evidence="7">Troponin T</fullName>
    </recommendedName>
</protein>